<dbReference type="OrthoDB" id="672052at2"/>
<evidence type="ECO:0000313" key="2">
    <source>
        <dbReference type="EMBL" id="QES89713.1"/>
    </source>
</evidence>
<keyword evidence="1" id="KW-0812">Transmembrane</keyword>
<keyword evidence="1" id="KW-0472">Membrane</keyword>
<proteinExistence type="predicted"/>
<evidence type="ECO:0000256" key="1">
    <source>
        <dbReference type="SAM" id="Phobius"/>
    </source>
</evidence>
<dbReference type="AlphaFoldDB" id="A0A5P2G916"/>
<sequence>MELDDLKQAWQDQKLDVSEAPDVQNIMKMLQNKNYGPIASLREKYKRTALYTAITWIVLLTFITLQKGGWDGLWHQLSNNENGVLYFLLPMIALALIGGIFQFAIMIVLSDLRNIKNPIKSEIQSKVLKIAKYLKWQRWMIIIMAVVYTICLEFAFLYHPANYLRDLGSWFHLSIFIRILGYVAYIVLAVFISRYSFQRQYGKHVDYLKDLANQLQ</sequence>
<name>A0A5P2G916_9BACT</name>
<feature type="transmembrane region" description="Helical" evidence="1">
    <location>
        <begin position="48"/>
        <end position="65"/>
    </location>
</feature>
<keyword evidence="3" id="KW-1185">Reference proteome</keyword>
<feature type="transmembrane region" description="Helical" evidence="1">
    <location>
        <begin position="170"/>
        <end position="192"/>
    </location>
</feature>
<feature type="transmembrane region" description="Helical" evidence="1">
    <location>
        <begin position="139"/>
        <end position="158"/>
    </location>
</feature>
<dbReference type="Proteomes" id="UP000292424">
    <property type="component" value="Chromosome"/>
</dbReference>
<organism evidence="2 3">
    <name type="scientific">Rhizosphaericola mali</name>
    <dbReference type="NCBI Taxonomy" id="2545455"/>
    <lineage>
        <taxon>Bacteria</taxon>
        <taxon>Pseudomonadati</taxon>
        <taxon>Bacteroidota</taxon>
        <taxon>Chitinophagia</taxon>
        <taxon>Chitinophagales</taxon>
        <taxon>Chitinophagaceae</taxon>
        <taxon>Rhizosphaericola</taxon>
    </lineage>
</organism>
<evidence type="ECO:0000313" key="3">
    <source>
        <dbReference type="Proteomes" id="UP000292424"/>
    </source>
</evidence>
<accession>A0A5P2G916</accession>
<dbReference type="RefSeq" id="WP_131330647.1">
    <property type="nucleotide sequence ID" value="NZ_CP044016.1"/>
</dbReference>
<dbReference type="EMBL" id="CP044016">
    <property type="protein sequence ID" value="QES89713.1"/>
    <property type="molecule type" value="Genomic_DNA"/>
</dbReference>
<gene>
    <name evidence="2" type="ORF">E0W69_013935</name>
</gene>
<protein>
    <submittedName>
        <fullName evidence="2">Uncharacterized protein</fullName>
    </submittedName>
</protein>
<dbReference type="KEGG" id="arac:E0W69_013935"/>
<reference evidence="2 3" key="1">
    <citation type="submission" date="2019-09" db="EMBL/GenBank/DDBJ databases">
        <title>Complete genome sequence of Arachidicoccus sp. B3-10 isolated from apple orchard soil.</title>
        <authorList>
            <person name="Kim H.S."/>
            <person name="Han K.-I."/>
            <person name="Suh M.K."/>
            <person name="Lee K.C."/>
            <person name="Eom M.K."/>
            <person name="Kim J.-S."/>
            <person name="Kang S.W."/>
            <person name="Sin Y."/>
            <person name="Lee J.-S."/>
        </authorList>
    </citation>
    <scope>NUCLEOTIDE SEQUENCE [LARGE SCALE GENOMIC DNA]</scope>
    <source>
        <strain evidence="2 3">B3-10</strain>
    </source>
</reference>
<feature type="transmembrane region" description="Helical" evidence="1">
    <location>
        <begin position="85"/>
        <end position="109"/>
    </location>
</feature>
<keyword evidence="1" id="KW-1133">Transmembrane helix</keyword>